<dbReference type="Pfam" id="PF00005">
    <property type="entry name" value="ABC_tran"/>
    <property type="match status" value="1"/>
</dbReference>
<evidence type="ECO:0000256" key="2">
    <source>
        <dbReference type="ARBA" id="ARBA00022448"/>
    </source>
</evidence>
<keyword evidence="10" id="KW-1185">Reference proteome</keyword>
<dbReference type="EMBL" id="JGZR01000003">
    <property type="protein sequence ID" value="KFJ04758.1"/>
    <property type="molecule type" value="Genomic_DNA"/>
</dbReference>
<dbReference type="CDD" id="cd03230">
    <property type="entry name" value="ABC_DR_subfamily_A"/>
    <property type="match status" value="1"/>
</dbReference>
<keyword evidence="2" id="KW-0813">Transport</keyword>
<dbReference type="EC" id="3.6.3.25" evidence="9"/>
<dbReference type="PANTHER" id="PTHR42711">
    <property type="entry name" value="ABC TRANSPORTER ATP-BINDING PROTEIN"/>
    <property type="match status" value="1"/>
</dbReference>
<evidence type="ECO:0000256" key="3">
    <source>
        <dbReference type="ARBA" id="ARBA00022741"/>
    </source>
</evidence>
<dbReference type="GO" id="GO:0016887">
    <property type="term" value="F:ATP hydrolysis activity"/>
    <property type="evidence" value="ECO:0007669"/>
    <property type="project" value="InterPro"/>
</dbReference>
<dbReference type="GO" id="GO:0046677">
    <property type="term" value="P:response to antibiotic"/>
    <property type="evidence" value="ECO:0007669"/>
    <property type="project" value="UniProtKB-KW"/>
</dbReference>
<proteinExistence type="predicted"/>
<dbReference type="GO" id="GO:0005524">
    <property type="term" value="F:ATP binding"/>
    <property type="evidence" value="ECO:0007669"/>
    <property type="project" value="UniProtKB-KW"/>
</dbReference>
<feature type="domain" description="ABC transporter" evidence="8">
    <location>
        <begin position="104"/>
        <end position="334"/>
    </location>
</feature>
<dbReference type="InterPro" id="IPR003439">
    <property type="entry name" value="ABC_transporter-like_ATP-bd"/>
</dbReference>
<evidence type="ECO:0000313" key="10">
    <source>
        <dbReference type="Proteomes" id="UP000029055"/>
    </source>
</evidence>
<dbReference type="SMART" id="SM00382">
    <property type="entry name" value="AAA"/>
    <property type="match status" value="1"/>
</dbReference>
<dbReference type="InterPro" id="IPR016160">
    <property type="entry name" value="Ald_DH_CS_CYS"/>
</dbReference>
<keyword evidence="5" id="KW-0560">Oxidoreductase</keyword>
<keyword evidence="9" id="KW-0378">Hydrolase</keyword>
<keyword evidence="3" id="KW-0547">Nucleotide-binding</keyword>
<evidence type="ECO:0000256" key="6">
    <source>
        <dbReference type="ARBA" id="ARBA00023251"/>
    </source>
</evidence>
<evidence type="ECO:0000256" key="5">
    <source>
        <dbReference type="ARBA" id="ARBA00023002"/>
    </source>
</evidence>
<feature type="compositionally biased region" description="Low complexity" evidence="7">
    <location>
        <begin position="360"/>
        <end position="378"/>
    </location>
</feature>
<feature type="region of interest" description="Disordered" evidence="7">
    <location>
        <begin position="1"/>
        <end position="46"/>
    </location>
</feature>
<accession>A0A087EAF7</accession>
<evidence type="ECO:0000256" key="1">
    <source>
        <dbReference type="ARBA" id="ARBA00004202"/>
    </source>
</evidence>
<keyword evidence="4" id="KW-0067">ATP-binding</keyword>
<dbReference type="InterPro" id="IPR027417">
    <property type="entry name" value="P-loop_NTPase"/>
</dbReference>
<dbReference type="AlphaFoldDB" id="A0A087EAF7"/>
<dbReference type="GO" id="GO:0005886">
    <property type="term" value="C:plasma membrane"/>
    <property type="evidence" value="ECO:0007669"/>
    <property type="project" value="UniProtKB-SubCell"/>
</dbReference>
<evidence type="ECO:0000259" key="8">
    <source>
        <dbReference type="PROSITE" id="PS50893"/>
    </source>
</evidence>
<dbReference type="PROSITE" id="PS50893">
    <property type="entry name" value="ABC_TRANSPORTER_2"/>
    <property type="match status" value="1"/>
</dbReference>
<comment type="subcellular location">
    <subcellularLocation>
        <location evidence="1">Cell membrane</location>
        <topology evidence="1">Peripheral membrane protein</topology>
    </subcellularLocation>
</comment>
<dbReference type="SUPFAM" id="SSF52540">
    <property type="entry name" value="P-loop containing nucleoside triphosphate hydrolases"/>
    <property type="match status" value="1"/>
</dbReference>
<dbReference type="STRING" id="77635.BISU_0770"/>
<dbReference type="PROSITE" id="PS00070">
    <property type="entry name" value="ALDEHYDE_DEHYDR_CYS"/>
    <property type="match status" value="1"/>
</dbReference>
<organism evidence="9 10">
    <name type="scientific">Bifidobacterium subtile</name>
    <dbReference type="NCBI Taxonomy" id="77635"/>
    <lineage>
        <taxon>Bacteria</taxon>
        <taxon>Bacillati</taxon>
        <taxon>Actinomycetota</taxon>
        <taxon>Actinomycetes</taxon>
        <taxon>Bifidobacteriales</taxon>
        <taxon>Bifidobacteriaceae</taxon>
        <taxon>Bifidobacterium</taxon>
    </lineage>
</organism>
<sequence>MPTMTEEAQFAQGTLPNEPNQEAYDGFVNGSTGESAGGPSVRPLDDLDAQRPAAANYPAGNPYASYASDNPYQPGNDFATGNPYQPDNAYPVANPYPPDANAAVSIRGLFKHFGNKIAVNGLALDIPIGSFYGLVGPNGAGKTTTLNMVTGLLVPDAGNAMILGHDVWSDVNHAKRIIGVMPQPDQIFDRLTGMQLLIYAGMLRGMARAEVTQRAGDLLTAFDLADAANTIVSDYSAGMTKKICLASAMIHSPRILVLDEPFESVDPVSSANLKDILVEYAQTGGTVIISSHVMALVERMCTHVAVINQGQVCAAGTIAQVAAGEDLEDRFLQLVGGRHSAAHLAWLNGGDTAGVQPQSADARPFAPQQPQAQDGGSQ</sequence>
<dbReference type="InterPro" id="IPR050763">
    <property type="entry name" value="ABC_transporter_ATP-binding"/>
</dbReference>
<dbReference type="Proteomes" id="UP000029055">
    <property type="component" value="Unassembled WGS sequence"/>
</dbReference>
<feature type="region of interest" description="Disordered" evidence="7">
    <location>
        <begin position="356"/>
        <end position="378"/>
    </location>
</feature>
<evidence type="ECO:0000313" key="9">
    <source>
        <dbReference type="EMBL" id="KFJ04758.1"/>
    </source>
</evidence>
<dbReference type="InterPro" id="IPR003593">
    <property type="entry name" value="AAA+_ATPase"/>
</dbReference>
<gene>
    <name evidence="9" type="ORF">BISU_0770</name>
</gene>
<dbReference type="Gene3D" id="3.40.50.300">
    <property type="entry name" value="P-loop containing nucleotide triphosphate hydrolases"/>
    <property type="match status" value="1"/>
</dbReference>
<feature type="compositionally biased region" description="Polar residues" evidence="7">
    <location>
        <begin position="11"/>
        <end position="20"/>
    </location>
</feature>
<evidence type="ECO:0000256" key="7">
    <source>
        <dbReference type="SAM" id="MobiDB-lite"/>
    </source>
</evidence>
<comment type="caution">
    <text evidence="9">The sequence shown here is derived from an EMBL/GenBank/DDBJ whole genome shotgun (WGS) entry which is preliminary data.</text>
</comment>
<keyword evidence="6" id="KW-0046">Antibiotic resistance</keyword>
<dbReference type="PANTHER" id="PTHR42711:SF19">
    <property type="entry name" value="DOXORUBICIN RESISTANCE ATP-BINDING PROTEIN DRRA"/>
    <property type="match status" value="1"/>
</dbReference>
<protein>
    <submittedName>
        <fullName evidence="9">ABC transporter</fullName>
        <ecNumber evidence="9">3.6.3.25</ecNumber>
    </submittedName>
</protein>
<dbReference type="GO" id="GO:0016491">
    <property type="term" value="F:oxidoreductase activity"/>
    <property type="evidence" value="ECO:0007669"/>
    <property type="project" value="UniProtKB-KW"/>
</dbReference>
<dbReference type="eggNOG" id="COG1131">
    <property type="taxonomic scope" value="Bacteria"/>
</dbReference>
<evidence type="ECO:0000256" key="4">
    <source>
        <dbReference type="ARBA" id="ARBA00022840"/>
    </source>
</evidence>
<name>A0A087EAF7_9BIFI</name>
<reference evidence="9 10" key="1">
    <citation type="submission" date="2014-03" db="EMBL/GenBank/DDBJ databases">
        <title>Genomics of Bifidobacteria.</title>
        <authorList>
            <person name="Ventura M."/>
            <person name="Milani C."/>
            <person name="Lugli G.A."/>
        </authorList>
    </citation>
    <scope>NUCLEOTIDE SEQUENCE [LARGE SCALE GENOMIC DNA]</scope>
    <source>
        <strain evidence="9 10">LMG 11597</strain>
    </source>
</reference>